<comment type="caution">
    <text evidence="2">The sequence shown here is derived from an EMBL/GenBank/DDBJ whole genome shotgun (WGS) entry which is preliminary data.</text>
</comment>
<evidence type="ECO:0000313" key="3">
    <source>
        <dbReference type="Proteomes" id="UP000600588"/>
    </source>
</evidence>
<dbReference type="AlphaFoldDB" id="A0A8J6Q5D6"/>
<accession>A0A8J6Q5D6</accession>
<dbReference type="Gene3D" id="3.40.250.10">
    <property type="entry name" value="Rhodanese-like domain"/>
    <property type="match status" value="1"/>
</dbReference>
<dbReference type="Proteomes" id="UP000600588">
    <property type="component" value="Unassembled WGS sequence"/>
</dbReference>
<dbReference type="RefSeq" id="WP_188228396.1">
    <property type="nucleotide sequence ID" value="NZ_JACVXB010000001.1"/>
</dbReference>
<evidence type="ECO:0000313" key="2">
    <source>
        <dbReference type="EMBL" id="MBD0830583.1"/>
    </source>
</evidence>
<gene>
    <name evidence="2" type="ORF">ICJ83_00420</name>
</gene>
<dbReference type="PANTHER" id="PTHR45431">
    <property type="entry name" value="RHODANESE-LIKE DOMAIN-CONTAINING PROTEIN 15, CHLOROPLASTIC"/>
    <property type="match status" value="1"/>
</dbReference>
<organism evidence="2 3">
    <name type="scientific">Aestuariibaculum sediminum</name>
    <dbReference type="NCBI Taxonomy" id="2770637"/>
    <lineage>
        <taxon>Bacteria</taxon>
        <taxon>Pseudomonadati</taxon>
        <taxon>Bacteroidota</taxon>
        <taxon>Flavobacteriia</taxon>
        <taxon>Flavobacteriales</taxon>
        <taxon>Flavobacteriaceae</taxon>
    </lineage>
</organism>
<reference evidence="2 3" key="1">
    <citation type="submission" date="2020-09" db="EMBL/GenBank/DDBJ databases">
        <title>TT11 complete genome.</title>
        <authorList>
            <person name="Wu Z."/>
        </authorList>
    </citation>
    <scope>NUCLEOTIDE SEQUENCE [LARGE SCALE GENOMIC DNA]</scope>
    <source>
        <strain evidence="2 3">TT11</strain>
    </source>
</reference>
<dbReference type="PROSITE" id="PS50206">
    <property type="entry name" value="RHODANESE_3"/>
    <property type="match status" value="1"/>
</dbReference>
<dbReference type="Pfam" id="PF00581">
    <property type="entry name" value="Rhodanese"/>
    <property type="match status" value="1"/>
</dbReference>
<feature type="domain" description="Rhodanese" evidence="1">
    <location>
        <begin position="41"/>
        <end position="131"/>
    </location>
</feature>
<dbReference type="InterPro" id="IPR036873">
    <property type="entry name" value="Rhodanese-like_dom_sf"/>
</dbReference>
<dbReference type="SUPFAM" id="SSF52821">
    <property type="entry name" value="Rhodanese/Cell cycle control phosphatase"/>
    <property type="match status" value="1"/>
</dbReference>
<dbReference type="InterPro" id="IPR001763">
    <property type="entry name" value="Rhodanese-like_dom"/>
</dbReference>
<sequence>MRRQIVIGYFMLLSMFGCNQLSTQKEFEVVSVEQAKHLLQKPKKIQLLDVRTPEEYAEGHLEGALNINYFSETFKDEAFKLDKNKKVLVYCKSGKRSSKSAIILKALGFSKIYSIEGGITAWKDARFECVK</sequence>
<name>A0A8J6Q5D6_9FLAO</name>
<dbReference type="InterPro" id="IPR052367">
    <property type="entry name" value="Thiosulfate_ST/Rhodanese-like"/>
</dbReference>
<dbReference type="CDD" id="cd00158">
    <property type="entry name" value="RHOD"/>
    <property type="match status" value="1"/>
</dbReference>
<protein>
    <submittedName>
        <fullName evidence="2">Rhodanese-like domain-containing protein</fullName>
    </submittedName>
</protein>
<dbReference type="SMART" id="SM00450">
    <property type="entry name" value="RHOD"/>
    <property type="match status" value="1"/>
</dbReference>
<evidence type="ECO:0000259" key="1">
    <source>
        <dbReference type="PROSITE" id="PS50206"/>
    </source>
</evidence>
<dbReference type="PROSITE" id="PS51257">
    <property type="entry name" value="PROKAR_LIPOPROTEIN"/>
    <property type="match status" value="1"/>
</dbReference>
<keyword evidence="3" id="KW-1185">Reference proteome</keyword>
<dbReference type="PANTHER" id="PTHR45431:SF3">
    <property type="entry name" value="RHODANESE-LIKE DOMAIN-CONTAINING PROTEIN 15, CHLOROPLASTIC"/>
    <property type="match status" value="1"/>
</dbReference>
<dbReference type="EMBL" id="JACVXB010000001">
    <property type="protein sequence ID" value="MBD0830583.1"/>
    <property type="molecule type" value="Genomic_DNA"/>
</dbReference>
<proteinExistence type="predicted"/>